<dbReference type="InterPro" id="IPR019189">
    <property type="entry name" value="Ribosomal_mL41"/>
</dbReference>
<name>A0A4P9X7P5_9FUNG</name>
<sequence length="64" mass="7373">TMTRGAARGVVFTGKDGNKNYYKGTRSGRMGHWTRKGRYIVEPQQKRQWIVPPLDTFKLTPYVA</sequence>
<feature type="non-terminal residue" evidence="7">
    <location>
        <position position="1"/>
    </location>
</feature>
<dbReference type="GO" id="GO:0006412">
    <property type="term" value="P:translation"/>
    <property type="evidence" value="ECO:0007669"/>
    <property type="project" value="TreeGrafter"/>
</dbReference>
<accession>A0A4P9X7P5</accession>
<evidence type="ECO:0000256" key="1">
    <source>
        <dbReference type="ARBA" id="ARBA00004173"/>
    </source>
</evidence>
<feature type="non-terminal residue" evidence="7">
    <location>
        <position position="64"/>
    </location>
</feature>
<dbReference type="STRING" id="1555241.A0A4P9X7P5"/>
<protein>
    <submittedName>
        <fullName evidence="7">Uncharacterized protein</fullName>
    </submittedName>
</protein>
<dbReference type="EMBL" id="ML014178">
    <property type="protein sequence ID" value="RKP01276.1"/>
    <property type="molecule type" value="Genomic_DNA"/>
</dbReference>
<organism evidence="7 8">
    <name type="scientific">Caulochytrium protostelioides</name>
    <dbReference type="NCBI Taxonomy" id="1555241"/>
    <lineage>
        <taxon>Eukaryota</taxon>
        <taxon>Fungi</taxon>
        <taxon>Fungi incertae sedis</taxon>
        <taxon>Chytridiomycota</taxon>
        <taxon>Chytridiomycota incertae sedis</taxon>
        <taxon>Chytridiomycetes</taxon>
        <taxon>Caulochytriales</taxon>
        <taxon>Caulochytriaceae</taxon>
        <taxon>Caulochytrium</taxon>
    </lineage>
</organism>
<evidence type="ECO:0000256" key="4">
    <source>
        <dbReference type="ARBA" id="ARBA00022980"/>
    </source>
</evidence>
<evidence type="ECO:0000313" key="7">
    <source>
        <dbReference type="EMBL" id="RKP01276.1"/>
    </source>
</evidence>
<proteinExistence type="inferred from homology"/>
<keyword evidence="5" id="KW-0496">Mitochondrion</keyword>
<reference evidence="8" key="1">
    <citation type="journal article" date="2018" name="Nat. Microbiol.">
        <title>Leveraging single-cell genomics to expand the fungal tree of life.</title>
        <authorList>
            <person name="Ahrendt S.R."/>
            <person name="Quandt C.A."/>
            <person name="Ciobanu D."/>
            <person name="Clum A."/>
            <person name="Salamov A."/>
            <person name="Andreopoulos B."/>
            <person name="Cheng J.F."/>
            <person name="Woyke T."/>
            <person name="Pelin A."/>
            <person name="Henrissat B."/>
            <person name="Reynolds N.K."/>
            <person name="Benny G.L."/>
            <person name="Smith M.E."/>
            <person name="James T.Y."/>
            <person name="Grigoriev I.V."/>
        </authorList>
    </citation>
    <scope>NUCLEOTIDE SEQUENCE [LARGE SCALE GENOMIC DNA]</scope>
    <source>
        <strain evidence="8">ATCC 52028</strain>
    </source>
</reference>
<comment type="similarity">
    <text evidence="2">Belongs to the mitochondrion-specific ribosomal protein mL41 family.</text>
</comment>
<evidence type="ECO:0000256" key="5">
    <source>
        <dbReference type="ARBA" id="ARBA00023128"/>
    </source>
</evidence>
<dbReference type="GO" id="GO:0003735">
    <property type="term" value="F:structural constituent of ribosome"/>
    <property type="evidence" value="ECO:0007669"/>
    <property type="project" value="InterPro"/>
</dbReference>
<evidence type="ECO:0000256" key="6">
    <source>
        <dbReference type="ARBA" id="ARBA00023274"/>
    </source>
</evidence>
<keyword evidence="4" id="KW-0689">Ribosomal protein</keyword>
<dbReference type="GO" id="GO:0005762">
    <property type="term" value="C:mitochondrial large ribosomal subunit"/>
    <property type="evidence" value="ECO:0007669"/>
    <property type="project" value="InterPro"/>
</dbReference>
<gene>
    <name evidence="7" type="ORF">CXG81DRAFT_1907</name>
</gene>
<evidence type="ECO:0000256" key="3">
    <source>
        <dbReference type="ARBA" id="ARBA00022946"/>
    </source>
</evidence>
<dbReference type="Proteomes" id="UP000274922">
    <property type="component" value="Unassembled WGS sequence"/>
</dbReference>
<dbReference type="PANTHER" id="PTHR21338">
    <property type="entry name" value="MITOCHONDRIAL RIBOSOMAL PROTEIN L41"/>
    <property type="match status" value="1"/>
</dbReference>
<evidence type="ECO:0000256" key="2">
    <source>
        <dbReference type="ARBA" id="ARBA00010152"/>
    </source>
</evidence>
<dbReference type="PANTHER" id="PTHR21338:SF0">
    <property type="entry name" value="LARGE RIBOSOMAL SUBUNIT PROTEIN ML41"/>
    <property type="match status" value="1"/>
</dbReference>
<keyword evidence="6" id="KW-0687">Ribonucleoprotein</keyword>
<dbReference type="Pfam" id="PF09809">
    <property type="entry name" value="MRP-L27"/>
    <property type="match status" value="1"/>
</dbReference>
<comment type="subcellular location">
    <subcellularLocation>
        <location evidence="1">Mitochondrion</location>
    </subcellularLocation>
</comment>
<keyword evidence="3" id="KW-0809">Transit peptide</keyword>
<keyword evidence="8" id="KW-1185">Reference proteome</keyword>
<dbReference type="AlphaFoldDB" id="A0A4P9X7P5"/>
<dbReference type="OrthoDB" id="408933at2759"/>
<evidence type="ECO:0000313" key="8">
    <source>
        <dbReference type="Proteomes" id="UP000274922"/>
    </source>
</evidence>